<organism evidence="6 7">
    <name type="scientific">Stephania cephalantha</name>
    <dbReference type="NCBI Taxonomy" id="152367"/>
    <lineage>
        <taxon>Eukaryota</taxon>
        <taxon>Viridiplantae</taxon>
        <taxon>Streptophyta</taxon>
        <taxon>Embryophyta</taxon>
        <taxon>Tracheophyta</taxon>
        <taxon>Spermatophyta</taxon>
        <taxon>Magnoliopsida</taxon>
        <taxon>Ranunculales</taxon>
        <taxon>Menispermaceae</taxon>
        <taxon>Menispermoideae</taxon>
        <taxon>Cissampelideae</taxon>
        <taxon>Stephania</taxon>
    </lineage>
</organism>
<dbReference type="EMBL" id="JBBNAG010000008">
    <property type="protein sequence ID" value="KAK9111438.1"/>
    <property type="molecule type" value="Genomic_DNA"/>
</dbReference>
<name>A0AAP0IAB7_9MAGN</name>
<dbReference type="PANTHER" id="PTHR13683">
    <property type="entry name" value="ASPARTYL PROTEASES"/>
    <property type="match status" value="1"/>
</dbReference>
<dbReference type="PANTHER" id="PTHR13683:SF809">
    <property type="entry name" value="PEPTIDASE A1 DOMAIN-CONTAINING PROTEIN"/>
    <property type="match status" value="1"/>
</dbReference>
<dbReference type="Pfam" id="PF14543">
    <property type="entry name" value="TAXi_N"/>
    <property type="match status" value="1"/>
</dbReference>
<protein>
    <recommendedName>
        <fullName evidence="5">Peptidase A1 domain-containing protein</fullName>
    </recommendedName>
</protein>
<accession>A0AAP0IAB7</accession>
<dbReference type="InterPro" id="IPR021109">
    <property type="entry name" value="Peptidase_aspartic_dom_sf"/>
</dbReference>
<evidence type="ECO:0000256" key="3">
    <source>
        <dbReference type="RuleBase" id="RU000454"/>
    </source>
</evidence>
<dbReference type="PRINTS" id="PR00792">
    <property type="entry name" value="PEPSIN"/>
</dbReference>
<evidence type="ECO:0000313" key="7">
    <source>
        <dbReference type="Proteomes" id="UP001419268"/>
    </source>
</evidence>
<dbReference type="PROSITE" id="PS00141">
    <property type="entry name" value="ASP_PROTEASE"/>
    <property type="match status" value="1"/>
</dbReference>
<dbReference type="InterPro" id="IPR033121">
    <property type="entry name" value="PEPTIDASE_A1"/>
</dbReference>
<feature type="active site" evidence="2">
    <location>
        <position position="343"/>
    </location>
</feature>
<dbReference type="Pfam" id="PF14541">
    <property type="entry name" value="TAXi_C"/>
    <property type="match status" value="1"/>
</dbReference>
<comment type="caution">
    <text evidence="6">The sequence shown here is derived from an EMBL/GenBank/DDBJ whole genome shotgun (WGS) entry which is preliminary data.</text>
</comment>
<gene>
    <name evidence="6" type="ORF">Scep_018957</name>
</gene>
<comment type="similarity">
    <text evidence="1 3">Belongs to the peptidase A1 family.</text>
</comment>
<evidence type="ECO:0000259" key="5">
    <source>
        <dbReference type="PROSITE" id="PS51767"/>
    </source>
</evidence>
<feature type="active site" evidence="2">
    <location>
        <position position="140"/>
    </location>
</feature>
<keyword evidence="3" id="KW-0645">Protease</keyword>
<proteinExistence type="inferred from homology"/>
<evidence type="ECO:0000256" key="4">
    <source>
        <dbReference type="SAM" id="SignalP"/>
    </source>
</evidence>
<dbReference type="InterPro" id="IPR033873">
    <property type="entry name" value="CND41-like"/>
</dbReference>
<evidence type="ECO:0000256" key="1">
    <source>
        <dbReference type="ARBA" id="ARBA00007447"/>
    </source>
</evidence>
<dbReference type="AlphaFoldDB" id="A0AAP0IAB7"/>
<dbReference type="PROSITE" id="PS51767">
    <property type="entry name" value="PEPTIDASE_A1"/>
    <property type="match status" value="1"/>
</dbReference>
<feature type="chain" id="PRO_5042979013" description="Peptidase A1 domain-containing protein" evidence="4">
    <location>
        <begin position="21"/>
        <end position="461"/>
    </location>
</feature>
<dbReference type="CDD" id="cd05472">
    <property type="entry name" value="cnd41_like"/>
    <property type="match status" value="1"/>
</dbReference>
<dbReference type="Gene3D" id="2.40.70.10">
    <property type="entry name" value="Acid Proteases"/>
    <property type="match status" value="2"/>
</dbReference>
<sequence length="461" mass="49008">MTLLLLLVFWGCFLVTTPQGKPCSSSTKSLDEDHGQYYQAFNKSTSIHLRLHHVHGPDCFHLAPPLLLSDILRKDDARVGALNSRISRSNSQNISSSSSSSSSSSVVSIPLKPGLSIGTSNYYVTVGLGTPPQYYRVLVDTGSSFNWVQCRPCVVYCHPQQGSVFDPASSKTYKRVPCIAPECSALKEATLNAPSCSKAKACVYEASYGDSSFSIGYLSRDALTLGAGAGLPSFVYGCGQDNQGYFGSSAGLIGLARNKLSMLAQLSSKFGYAFSYCLPSTSGSGSLSIGTSSFNPALFRFTPMLTTPLDSTLYYLRLAAITVAGKPLSIATPAQYRGPTIIDSGTVITRLAAPVYAALRDAFVKAMGPKFQGLPPYSILDTCFKRGMAVAVPEVRLVFEGGAELKLGHPNVVLEVEKDIACLAFAATAGISIIGNRQQQTFTVAYDVANSRIGFAAGGCR</sequence>
<keyword evidence="7" id="KW-1185">Reference proteome</keyword>
<dbReference type="SUPFAM" id="SSF50630">
    <property type="entry name" value="Acid proteases"/>
    <property type="match status" value="1"/>
</dbReference>
<keyword evidence="3" id="KW-0378">Hydrolase</keyword>
<reference evidence="6 7" key="1">
    <citation type="submission" date="2024-01" db="EMBL/GenBank/DDBJ databases">
        <title>Genome assemblies of Stephania.</title>
        <authorList>
            <person name="Yang L."/>
        </authorList>
    </citation>
    <scope>NUCLEOTIDE SEQUENCE [LARGE SCALE GENOMIC DNA]</scope>
    <source>
        <strain evidence="6">JXDWG</strain>
        <tissue evidence="6">Leaf</tissue>
    </source>
</reference>
<evidence type="ECO:0000313" key="6">
    <source>
        <dbReference type="EMBL" id="KAK9111438.1"/>
    </source>
</evidence>
<dbReference type="FunFam" id="2.40.70.10:FF:000031">
    <property type="entry name" value="Aspartyl protease AED1"/>
    <property type="match status" value="1"/>
</dbReference>
<dbReference type="GO" id="GO:0006508">
    <property type="term" value="P:proteolysis"/>
    <property type="evidence" value="ECO:0007669"/>
    <property type="project" value="UniProtKB-KW"/>
</dbReference>
<keyword evidence="3" id="KW-0064">Aspartyl protease</keyword>
<feature type="signal peptide" evidence="4">
    <location>
        <begin position="1"/>
        <end position="20"/>
    </location>
</feature>
<dbReference type="InterPro" id="IPR032861">
    <property type="entry name" value="TAXi_N"/>
</dbReference>
<feature type="domain" description="Peptidase A1" evidence="5">
    <location>
        <begin position="122"/>
        <end position="456"/>
    </location>
</feature>
<dbReference type="Proteomes" id="UP001419268">
    <property type="component" value="Unassembled WGS sequence"/>
</dbReference>
<evidence type="ECO:0000256" key="2">
    <source>
        <dbReference type="PIRSR" id="PIRSR601461-1"/>
    </source>
</evidence>
<dbReference type="InterPro" id="IPR032799">
    <property type="entry name" value="TAXi_C"/>
</dbReference>
<dbReference type="InterPro" id="IPR001461">
    <property type="entry name" value="Aspartic_peptidase_A1"/>
</dbReference>
<keyword evidence="4" id="KW-0732">Signal</keyword>
<dbReference type="GO" id="GO:0004190">
    <property type="term" value="F:aspartic-type endopeptidase activity"/>
    <property type="evidence" value="ECO:0007669"/>
    <property type="project" value="UniProtKB-KW"/>
</dbReference>
<dbReference type="InterPro" id="IPR001969">
    <property type="entry name" value="Aspartic_peptidase_AS"/>
</dbReference>